<sequence length="243" mass="28197">MSRNFVESWCYTDSGFAEDAEEDGADLDIVLRTKLAWHFVPVFRQVMSTPFQKEFLDSLVNIWASHWPEDTTYGRKDKDHRTLLSKRVVWPPGVSSGEFDIEDFEIRHAVSHEEAHIRKCDAVGTFTLECIYSSILKFLKAAVENVGEYIAGVDRPAADWKESLREAVFLWGAHNHLPEHFKQEYPHWPKYRYLVATPPNNEHLLIKWEYPLLPSPLWYTSPLPSSDEDRAPTPLSPWIGRNL</sequence>
<dbReference type="Proteomes" id="UP001150217">
    <property type="component" value="Unassembled WGS sequence"/>
</dbReference>
<gene>
    <name evidence="2" type="ORF">C8R41DRAFT_914601</name>
</gene>
<reference evidence="2" key="1">
    <citation type="submission" date="2022-08" db="EMBL/GenBank/DDBJ databases">
        <title>A Global Phylogenomic Analysis of the Shiitake Genus Lentinula.</title>
        <authorList>
            <consortium name="DOE Joint Genome Institute"/>
            <person name="Sierra-Patev S."/>
            <person name="Min B."/>
            <person name="Naranjo-Ortiz M."/>
            <person name="Looney B."/>
            <person name="Konkel Z."/>
            <person name="Slot J.C."/>
            <person name="Sakamoto Y."/>
            <person name="Steenwyk J.L."/>
            <person name="Rokas A."/>
            <person name="Carro J."/>
            <person name="Camarero S."/>
            <person name="Ferreira P."/>
            <person name="Molpeceres G."/>
            <person name="Ruiz-Duenas F.J."/>
            <person name="Serrano A."/>
            <person name="Henrissat B."/>
            <person name="Drula E."/>
            <person name="Hughes K.W."/>
            <person name="Mata J.L."/>
            <person name="Ishikawa N.K."/>
            <person name="Vargas-Isla R."/>
            <person name="Ushijima S."/>
            <person name="Smith C.A."/>
            <person name="Ahrendt S."/>
            <person name="Andreopoulos W."/>
            <person name="He G."/>
            <person name="Labutti K."/>
            <person name="Lipzen A."/>
            <person name="Ng V."/>
            <person name="Riley R."/>
            <person name="Sandor L."/>
            <person name="Barry K."/>
            <person name="Martinez A.T."/>
            <person name="Xiao Y."/>
            <person name="Gibbons J.G."/>
            <person name="Terashima K."/>
            <person name="Grigoriev I.V."/>
            <person name="Hibbett D.S."/>
        </authorList>
    </citation>
    <scope>NUCLEOTIDE SEQUENCE</scope>
    <source>
        <strain evidence="2">RHP3577 ss4</strain>
    </source>
</reference>
<comment type="caution">
    <text evidence="2">The sequence shown here is derived from an EMBL/GenBank/DDBJ whole genome shotgun (WGS) entry which is preliminary data.</text>
</comment>
<protein>
    <submittedName>
        <fullName evidence="2">Uncharacterized protein</fullName>
    </submittedName>
</protein>
<evidence type="ECO:0000256" key="1">
    <source>
        <dbReference type="SAM" id="MobiDB-lite"/>
    </source>
</evidence>
<keyword evidence="3" id="KW-1185">Reference proteome</keyword>
<organism evidence="2 3">
    <name type="scientific">Lentinula lateritia</name>
    <dbReference type="NCBI Taxonomy" id="40482"/>
    <lineage>
        <taxon>Eukaryota</taxon>
        <taxon>Fungi</taxon>
        <taxon>Dikarya</taxon>
        <taxon>Basidiomycota</taxon>
        <taxon>Agaricomycotina</taxon>
        <taxon>Agaricomycetes</taxon>
        <taxon>Agaricomycetidae</taxon>
        <taxon>Agaricales</taxon>
        <taxon>Marasmiineae</taxon>
        <taxon>Omphalotaceae</taxon>
        <taxon>Lentinula</taxon>
    </lineage>
</organism>
<evidence type="ECO:0000313" key="3">
    <source>
        <dbReference type="Proteomes" id="UP001150217"/>
    </source>
</evidence>
<dbReference type="EMBL" id="JANVFT010000007">
    <property type="protein sequence ID" value="KAJ4500128.1"/>
    <property type="molecule type" value="Genomic_DNA"/>
</dbReference>
<accession>A0ABQ8VUS7</accession>
<name>A0ABQ8VUS7_9AGAR</name>
<evidence type="ECO:0000313" key="2">
    <source>
        <dbReference type="EMBL" id="KAJ4500128.1"/>
    </source>
</evidence>
<proteinExistence type="predicted"/>
<feature type="region of interest" description="Disordered" evidence="1">
    <location>
        <begin position="224"/>
        <end position="243"/>
    </location>
</feature>